<sequence>MPSYWLAKKKQMKYESSNITSICTCVCA</sequence>
<protein>
    <submittedName>
        <fullName evidence="1">Uncharacterized protein</fullName>
    </submittedName>
</protein>
<dbReference type="AlphaFoldDB" id="A0A2P2QI59"/>
<name>A0A2P2QI59_RHIMU</name>
<accession>A0A2P2QI59</accession>
<evidence type="ECO:0000313" key="1">
    <source>
        <dbReference type="EMBL" id="MBX66597.1"/>
    </source>
</evidence>
<organism evidence="1">
    <name type="scientific">Rhizophora mucronata</name>
    <name type="common">Asiatic mangrove</name>
    <dbReference type="NCBI Taxonomy" id="61149"/>
    <lineage>
        <taxon>Eukaryota</taxon>
        <taxon>Viridiplantae</taxon>
        <taxon>Streptophyta</taxon>
        <taxon>Embryophyta</taxon>
        <taxon>Tracheophyta</taxon>
        <taxon>Spermatophyta</taxon>
        <taxon>Magnoliopsida</taxon>
        <taxon>eudicotyledons</taxon>
        <taxon>Gunneridae</taxon>
        <taxon>Pentapetalae</taxon>
        <taxon>rosids</taxon>
        <taxon>fabids</taxon>
        <taxon>Malpighiales</taxon>
        <taxon>Rhizophoraceae</taxon>
        <taxon>Rhizophora</taxon>
    </lineage>
</organism>
<dbReference type="EMBL" id="GGEC01086113">
    <property type="protein sequence ID" value="MBX66597.1"/>
    <property type="molecule type" value="Transcribed_RNA"/>
</dbReference>
<proteinExistence type="predicted"/>
<reference evidence="1" key="1">
    <citation type="submission" date="2018-02" db="EMBL/GenBank/DDBJ databases">
        <title>Rhizophora mucronata_Transcriptome.</title>
        <authorList>
            <person name="Meera S.P."/>
            <person name="Sreeshan A."/>
            <person name="Augustine A."/>
        </authorList>
    </citation>
    <scope>NUCLEOTIDE SEQUENCE</scope>
    <source>
        <tissue evidence="1">Leaf</tissue>
    </source>
</reference>